<accession>A0A554JDN8</accession>
<dbReference type="Gene3D" id="1.10.530.10">
    <property type="match status" value="1"/>
</dbReference>
<name>A0A554JDN8_9BACT</name>
<protein>
    <recommendedName>
        <fullName evidence="1">Transglycosylase SLT domain-containing protein</fullName>
    </recommendedName>
</protein>
<gene>
    <name evidence="2" type="ORF">CEO22_52</name>
</gene>
<reference evidence="2 3" key="1">
    <citation type="submission" date="2017-08" db="EMBL/GenBank/DDBJ databases">
        <title>Mechanisms for carbon and nitrogen cycling indicate functional differentiation within the Candidate Phyla Radiation.</title>
        <authorList>
            <person name="Danczak R.E."/>
            <person name="Johnston M.D."/>
            <person name="Kenah C."/>
            <person name="Slattery M."/>
            <person name="Wrighton K.C."/>
            <person name="Wilkins M.J."/>
        </authorList>
    </citation>
    <scope>NUCLEOTIDE SEQUENCE [LARGE SCALE GENOMIC DNA]</scope>
    <source>
        <strain evidence="2">Gr01-1014_85</strain>
    </source>
</reference>
<organism evidence="2 3">
    <name type="scientific">Candidatus Berkelbacteria bacterium Gr01-1014_85</name>
    <dbReference type="NCBI Taxonomy" id="2017150"/>
    <lineage>
        <taxon>Bacteria</taxon>
        <taxon>Candidatus Berkelbacteria</taxon>
    </lineage>
</organism>
<proteinExistence type="predicted"/>
<dbReference type="InterPro" id="IPR008258">
    <property type="entry name" value="Transglycosylase_SLT_dom_1"/>
</dbReference>
<feature type="domain" description="Transglycosylase SLT" evidence="1">
    <location>
        <begin position="97"/>
        <end position="177"/>
    </location>
</feature>
<sequence>MKLIGYLALGLAGILTIIGLAMAGALVGVGGSTPSYSGESFAKNDNGYETSYESGLAGGDIPRGSGRWQLNNLPEKEMKRIKYWKEDESRIAKMATLIQQMIDKYKLPGDQFLGMIFLESSWNPFALSSKGALGFSQFTATTAEEYVEFGAKKADRAKNRTDPFMSVQAMARKLSTDRASNNATYNKRNPTKPPLAIEWGTLEYAYRGLPGCPNFAYNCGVEISHWQILLKHAKRFRDNKNVFEIKLEVK</sequence>
<dbReference type="AlphaFoldDB" id="A0A554JDN8"/>
<dbReference type="SUPFAM" id="SSF53955">
    <property type="entry name" value="Lysozyme-like"/>
    <property type="match status" value="1"/>
</dbReference>
<comment type="caution">
    <text evidence="2">The sequence shown here is derived from an EMBL/GenBank/DDBJ whole genome shotgun (WGS) entry which is preliminary data.</text>
</comment>
<evidence type="ECO:0000259" key="1">
    <source>
        <dbReference type="Pfam" id="PF01464"/>
    </source>
</evidence>
<dbReference type="Pfam" id="PF01464">
    <property type="entry name" value="SLT"/>
    <property type="match status" value="1"/>
</dbReference>
<evidence type="ECO:0000313" key="2">
    <source>
        <dbReference type="EMBL" id="TSC66523.1"/>
    </source>
</evidence>
<evidence type="ECO:0000313" key="3">
    <source>
        <dbReference type="Proteomes" id="UP000316253"/>
    </source>
</evidence>
<dbReference type="EMBL" id="VMFD01000003">
    <property type="protein sequence ID" value="TSC66523.1"/>
    <property type="molecule type" value="Genomic_DNA"/>
</dbReference>
<dbReference type="InterPro" id="IPR023346">
    <property type="entry name" value="Lysozyme-like_dom_sf"/>
</dbReference>
<dbReference type="Proteomes" id="UP000316253">
    <property type="component" value="Unassembled WGS sequence"/>
</dbReference>